<dbReference type="SUPFAM" id="SSF52374">
    <property type="entry name" value="Nucleotidylyl transferase"/>
    <property type="match status" value="1"/>
</dbReference>
<dbReference type="NCBIfam" id="TIGR00125">
    <property type="entry name" value="cyt_tran_rel"/>
    <property type="match status" value="1"/>
</dbReference>
<organism evidence="3 4">
    <name type="scientific">Prescottella agglutinans</name>
    <dbReference type="NCBI Taxonomy" id="1644129"/>
    <lineage>
        <taxon>Bacteria</taxon>
        <taxon>Bacillati</taxon>
        <taxon>Actinomycetota</taxon>
        <taxon>Actinomycetes</taxon>
        <taxon>Mycobacteriales</taxon>
        <taxon>Nocardiaceae</taxon>
        <taxon>Prescottella</taxon>
    </lineage>
</organism>
<dbReference type="AlphaFoldDB" id="A0A3S3BCU4"/>
<dbReference type="InterPro" id="IPR004821">
    <property type="entry name" value="Cyt_trans-like"/>
</dbReference>
<sequence length="359" mass="39095">MYRHALVIGKFYPPHRGHHHLVRSAARIADRVTVVVMASAAESIPLADRVSWMQQTHAGDTTVRVTGIACDAPMDLVSTAVWAAQVACMRAAVRQVDATPIDAVVSSEKYGDELAQWFGATHVCVDPDRVAHPVSGTGCRADLAGQWDQLDEAARAGLTTRIVVLGAESTGTTTVSRALAHRYRDRGGVWSRTGWVPEYGRQATHDKLARLRAVRPDAAVEELTWTGDDFAHIAAEQARIEEAGARTGSPVLICDTDSFATTVWERRYLGTGSGRAWESVVDRPALYLLTDHTGVPFVQDGIRDGEHVRAEMTRWFEDALTATGRSWVLLTGPLPDRVDLAERVADLALAQRSSFGAPL</sequence>
<proteinExistence type="predicted"/>
<dbReference type="PANTHER" id="PTHR37512">
    <property type="entry name" value="TRIFUNCTIONAL NAD BIOSYNTHESIS/REGULATOR PROTEIN NADR"/>
    <property type="match status" value="1"/>
</dbReference>
<dbReference type="Pfam" id="PF13521">
    <property type="entry name" value="AAA_28"/>
    <property type="match status" value="1"/>
</dbReference>
<dbReference type="GO" id="GO:0003824">
    <property type="term" value="F:catalytic activity"/>
    <property type="evidence" value="ECO:0007669"/>
    <property type="project" value="InterPro"/>
</dbReference>
<dbReference type="EMBL" id="RKLP01000009">
    <property type="protein sequence ID" value="RVW08350.1"/>
    <property type="molecule type" value="Genomic_DNA"/>
</dbReference>
<reference evidence="3 4" key="1">
    <citation type="submission" date="2018-11" db="EMBL/GenBank/DDBJ databases">
        <title>Rhodococcus spongicola sp. nov. and Rhodococcus xishaensis sp. nov. from marine sponges.</title>
        <authorList>
            <person name="Li L."/>
            <person name="Lin H.W."/>
        </authorList>
    </citation>
    <scope>NUCLEOTIDE SEQUENCE [LARGE SCALE GENOMIC DNA]</scope>
    <source>
        <strain evidence="3 4">CCTCC AB2014297</strain>
    </source>
</reference>
<accession>A0A3S3BCU4</accession>
<protein>
    <submittedName>
        <fullName evidence="3">Transcriptional regulator</fullName>
    </submittedName>
</protein>
<dbReference type="Proteomes" id="UP000286208">
    <property type="component" value="Unassembled WGS sequence"/>
</dbReference>
<dbReference type="PANTHER" id="PTHR37512:SF1">
    <property type="entry name" value="NADR_TTD14 AAA DOMAIN-CONTAINING PROTEIN"/>
    <property type="match status" value="1"/>
</dbReference>
<dbReference type="OrthoDB" id="3249147at2"/>
<gene>
    <name evidence="3" type="ORF">EGT67_17690</name>
</gene>
<keyword evidence="4" id="KW-1185">Reference proteome</keyword>
<evidence type="ECO:0000259" key="2">
    <source>
        <dbReference type="Pfam" id="PF13521"/>
    </source>
</evidence>
<dbReference type="Gene3D" id="3.40.50.300">
    <property type="entry name" value="P-loop containing nucleotide triphosphate hydrolases"/>
    <property type="match status" value="1"/>
</dbReference>
<dbReference type="InterPro" id="IPR038727">
    <property type="entry name" value="NadR/Ttd14_AAA_dom"/>
</dbReference>
<dbReference type="Gene3D" id="3.40.50.620">
    <property type="entry name" value="HUPs"/>
    <property type="match status" value="1"/>
</dbReference>
<feature type="domain" description="NadR/Ttd14 AAA" evidence="2">
    <location>
        <begin position="161"/>
        <end position="337"/>
    </location>
</feature>
<dbReference type="InterPro" id="IPR027417">
    <property type="entry name" value="P-loop_NTPase"/>
</dbReference>
<feature type="domain" description="Cytidyltransferase-like" evidence="1">
    <location>
        <begin position="7"/>
        <end position="68"/>
    </location>
</feature>
<evidence type="ECO:0000313" key="4">
    <source>
        <dbReference type="Proteomes" id="UP000286208"/>
    </source>
</evidence>
<dbReference type="InterPro" id="IPR014729">
    <property type="entry name" value="Rossmann-like_a/b/a_fold"/>
</dbReference>
<dbReference type="RefSeq" id="WP_127917398.1">
    <property type="nucleotide sequence ID" value="NZ_RKLP01000009.1"/>
</dbReference>
<dbReference type="Pfam" id="PF01467">
    <property type="entry name" value="CTP_transf_like"/>
    <property type="match status" value="1"/>
</dbReference>
<evidence type="ECO:0000259" key="1">
    <source>
        <dbReference type="Pfam" id="PF01467"/>
    </source>
</evidence>
<evidence type="ECO:0000313" key="3">
    <source>
        <dbReference type="EMBL" id="RVW08350.1"/>
    </source>
</evidence>
<dbReference type="InterPro" id="IPR052735">
    <property type="entry name" value="NAD_biosynth-regulator"/>
</dbReference>
<comment type="caution">
    <text evidence="3">The sequence shown here is derived from an EMBL/GenBank/DDBJ whole genome shotgun (WGS) entry which is preliminary data.</text>
</comment>
<name>A0A3S3BCU4_9NOCA</name>